<feature type="non-terminal residue" evidence="1">
    <location>
        <position position="84"/>
    </location>
</feature>
<name>A0AA35SNM2_GEOBA</name>
<keyword evidence="2" id="KW-1185">Reference proteome</keyword>
<reference evidence="1" key="1">
    <citation type="submission" date="2023-03" db="EMBL/GenBank/DDBJ databases">
        <authorList>
            <person name="Steffen K."/>
            <person name="Cardenas P."/>
        </authorList>
    </citation>
    <scope>NUCLEOTIDE SEQUENCE</scope>
</reference>
<accession>A0AA35SNM2</accession>
<protein>
    <submittedName>
        <fullName evidence="1">Uncharacterized protein</fullName>
    </submittedName>
</protein>
<gene>
    <name evidence="1" type="ORF">GBAR_LOCUS18700</name>
</gene>
<feature type="non-terminal residue" evidence="1">
    <location>
        <position position="1"/>
    </location>
</feature>
<dbReference type="AlphaFoldDB" id="A0AA35SNM2"/>
<dbReference type="EMBL" id="CASHTH010002643">
    <property type="protein sequence ID" value="CAI8033163.1"/>
    <property type="molecule type" value="Genomic_DNA"/>
</dbReference>
<organism evidence="1 2">
    <name type="scientific">Geodia barretti</name>
    <name type="common">Barrett's horny sponge</name>
    <dbReference type="NCBI Taxonomy" id="519541"/>
    <lineage>
        <taxon>Eukaryota</taxon>
        <taxon>Metazoa</taxon>
        <taxon>Porifera</taxon>
        <taxon>Demospongiae</taxon>
        <taxon>Heteroscleromorpha</taxon>
        <taxon>Tetractinellida</taxon>
        <taxon>Astrophorina</taxon>
        <taxon>Geodiidae</taxon>
        <taxon>Geodia</taxon>
    </lineage>
</organism>
<sequence>VPLKNPHLVFDGYSDYDVVTARGVLPFELGRGPWGFTLCMGAALLRGTQKMETLWNVMHSSKMDKTTDNQKRVNFALFKSKLQW</sequence>
<proteinExistence type="predicted"/>
<evidence type="ECO:0000313" key="2">
    <source>
        <dbReference type="Proteomes" id="UP001174909"/>
    </source>
</evidence>
<dbReference type="Proteomes" id="UP001174909">
    <property type="component" value="Unassembled WGS sequence"/>
</dbReference>
<evidence type="ECO:0000313" key="1">
    <source>
        <dbReference type="EMBL" id="CAI8033163.1"/>
    </source>
</evidence>
<comment type="caution">
    <text evidence="1">The sequence shown here is derived from an EMBL/GenBank/DDBJ whole genome shotgun (WGS) entry which is preliminary data.</text>
</comment>